<dbReference type="EMBL" id="CBXV010000004">
    <property type="protein sequence ID" value="CDM65074.1"/>
    <property type="molecule type" value="Genomic_DNA"/>
</dbReference>
<dbReference type="AlphaFoldDB" id="A0A0B6WXS0"/>
<dbReference type="RefSeq" id="WP_041975125.1">
    <property type="nucleotide sequence ID" value="NZ_CBXV010000004.1"/>
</dbReference>
<proteinExistence type="predicted"/>
<name>A0A0B6WXS0_9BACT</name>
<accession>A0A0B6WXS0</accession>
<gene>
    <name evidence="2" type="ORF">PYK22_01072</name>
</gene>
<evidence type="ECO:0000259" key="1">
    <source>
        <dbReference type="Pfam" id="PF01814"/>
    </source>
</evidence>
<reference evidence="2 3" key="2">
    <citation type="submission" date="2015-01" db="EMBL/GenBank/DDBJ databases">
        <title>Complete genome sequence of Pyrinomonas methylaliphatogenes type strain K22T.</title>
        <authorList>
            <person name="Lee K.C.Y."/>
            <person name="Power J.F."/>
            <person name="Dunfield P.F."/>
            <person name="Morgan X.C."/>
            <person name="Huttenhower C."/>
            <person name="Stott M.B."/>
        </authorList>
    </citation>
    <scope>NUCLEOTIDE SEQUENCE [LARGE SCALE GENOMIC DNA]</scope>
    <source>
        <strain evidence="2 3">K22</strain>
    </source>
</reference>
<dbReference type="InterPro" id="IPR012312">
    <property type="entry name" value="Hemerythrin-like"/>
</dbReference>
<dbReference type="Proteomes" id="UP000031518">
    <property type="component" value="Unassembled WGS sequence"/>
</dbReference>
<dbReference type="Pfam" id="PF01814">
    <property type="entry name" value="Hemerythrin"/>
    <property type="match status" value="1"/>
</dbReference>
<evidence type="ECO:0000313" key="3">
    <source>
        <dbReference type="Proteomes" id="UP000031518"/>
    </source>
</evidence>
<evidence type="ECO:0000313" key="2">
    <source>
        <dbReference type="EMBL" id="CDM65074.1"/>
    </source>
</evidence>
<feature type="domain" description="Hemerythrin-like" evidence="1">
    <location>
        <begin position="6"/>
        <end position="133"/>
    </location>
</feature>
<dbReference type="Gene3D" id="1.20.120.520">
    <property type="entry name" value="nmb1532 protein domain like"/>
    <property type="match status" value="1"/>
</dbReference>
<protein>
    <submittedName>
        <fullName evidence="2">Hemerythrin HHE cation binding domain-containing protein</fullName>
    </submittedName>
</protein>
<organism evidence="2 3">
    <name type="scientific">Pyrinomonas methylaliphatogenes</name>
    <dbReference type="NCBI Taxonomy" id="454194"/>
    <lineage>
        <taxon>Bacteria</taxon>
        <taxon>Pseudomonadati</taxon>
        <taxon>Acidobacteriota</taxon>
        <taxon>Blastocatellia</taxon>
        <taxon>Blastocatellales</taxon>
        <taxon>Pyrinomonadaceae</taxon>
        <taxon>Pyrinomonas</taxon>
    </lineage>
</organism>
<sequence length="164" mass="19300">MKSLSELLNLHRDLDALFFAHQSALLRFEFDKALKLLERYESLLLRHIRDEEELLFPIYSERAEVIKGGRIELFLNEHYKMKELVKLFKEEISTLSSEPNPDAKVILLLDGQSFFKRLCGHHDKREAEFLYPALDRVTTDREKYDLLNRIACSFPVAERSQAES</sequence>
<keyword evidence="3" id="KW-1185">Reference proteome</keyword>
<reference evidence="2 3" key="1">
    <citation type="submission" date="2013-12" db="EMBL/GenBank/DDBJ databases">
        <authorList>
            <person name="Stott M."/>
        </authorList>
    </citation>
    <scope>NUCLEOTIDE SEQUENCE [LARGE SCALE GENOMIC DNA]</scope>
    <source>
        <strain evidence="2 3">K22</strain>
    </source>
</reference>